<keyword evidence="2" id="KW-1185">Reference proteome</keyword>
<organism evidence="1 2">
    <name type="scientific">Trifolium medium</name>
    <dbReference type="NCBI Taxonomy" id="97028"/>
    <lineage>
        <taxon>Eukaryota</taxon>
        <taxon>Viridiplantae</taxon>
        <taxon>Streptophyta</taxon>
        <taxon>Embryophyta</taxon>
        <taxon>Tracheophyta</taxon>
        <taxon>Spermatophyta</taxon>
        <taxon>Magnoliopsida</taxon>
        <taxon>eudicotyledons</taxon>
        <taxon>Gunneridae</taxon>
        <taxon>Pentapetalae</taxon>
        <taxon>rosids</taxon>
        <taxon>fabids</taxon>
        <taxon>Fabales</taxon>
        <taxon>Fabaceae</taxon>
        <taxon>Papilionoideae</taxon>
        <taxon>50 kb inversion clade</taxon>
        <taxon>NPAAA clade</taxon>
        <taxon>Hologalegina</taxon>
        <taxon>IRL clade</taxon>
        <taxon>Trifolieae</taxon>
        <taxon>Trifolium</taxon>
    </lineage>
</organism>
<dbReference type="Proteomes" id="UP000265520">
    <property type="component" value="Unassembled WGS sequence"/>
</dbReference>
<evidence type="ECO:0000313" key="2">
    <source>
        <dbReference type="Proteomes" id="UP000265520"/>
    </source>
</evidence>
<evidence type="ECO:0000313" key="1">
    <source>
        <dbReference type="EMBL" id="MCI33122.1"/>
    </source>
</evidence>
<name>A0A392RAH0_9FABA</name>
<proteinExistence type="predicted"/>
<reference evidence="1 2" key="1">
    <citation type="journal article" date="2018" name="Front. Plant Sci.">
        <title>Red Clover (Trifolium pratense) and Zigzag Clover (T. medium) - A Picture of Genomic Similarities and Differences.</title>
        <authorList>
            <person name="Dluhosova J."/>
            <person name="Istvanek J."/>
            <person name="Nedelnik J."/>
            <person name="Repkova J."/>
        </authorList>
    </citation>
    <scope>NUCLEOTIDE SEQUENCE [LARGE SCALE GENOMIC DNA]</scope>
    <source>
        <strain evidence="2">cv. 10/8</strain>
        <tissue evidence="1">Leaf</tissue>
    </source>
</reference>
<accession>A0A392RAH0</accession>
<dbReference type="AlphaFoldDB" id="A0A392RAH0"/>
<dbReference type="EMBL" id="LXQA010201698">
    <property type="protein sequence ID" value="MCI33122.1"/>
    <property type="molecule type" value="Genomic_DNA"/>
</dbReference>
<protein>
    <submittedName>
        <fullName evidence="1">Uncharacterized protein</fullName>
    </submittedName>
</protein>
<sequence>MHTPTQLRQMFTPAELRQMFTPAEIHELTTEDQLLRLRFPKPLLMSLNKQAQMEAMKAQREAMDKVTHDVFGEVEYCGSLERGKKSIC</sequence>
<comment type="caution">
    <text evidence="1">The sequence shown here is derived from an EMBL/GenBank/DDBJ whole genome shotgun (WGS) entry which is preliminary data.</text>
</comment>